<feature type="compositionally biased region" description="Low complexity" evidence="5">
    <location>
        <begin position="16"/>
        <end position="26"/>
    </location>
</feature>
<dbReference type="AlphaFoldDB" id="W3WLV9"/>
<feature type="transmembrane region" description="Helical" evidence="6">
    <location>
        <begin position="153"/>
        <end position="178"/>
    </location>
</feature>
<sequence>MNSAQNKVMPPDEVAGRAPAATAAGGAHEDDSNNGSNTSTSSTSYSSTARDDATTTRATSSAAGGSSTSSSSSSDDGSSSSSSSPTYPSASTAAEARLIERHRHANGYTSRRVSVRERVSHFTWAWFECTMSTGAVATLLGQQPHTFPGLQTIGTVFFILDLVLFVAFTCLITARFVMHPGALRLSLHHPHESFYFGTFWISIALIIYGTQEYGVPNAGPWLVRALEILFWCEAAGALLVVIFQYHIIFDEEELPVKDAMPTWLLPAYPFLVLGPLAAVLESSQPLPSATSVFIGGLVFEGLGWSVAFIMYTVYFTRLINSKLPTESKRPGMFVAVGPAGYTSSTLAALGMQAPRVIPADYLGLSVPTGELWKAMAVPAAMFVWLVGFWFFALAVVSCLRGARRMYFTLSWWAFVFPNAGLTLGAIMIANAINSPGIKWLCSAVSALIVAVWLGVAAMNIRAVWKRQVLWPGADEDMEDLEGRLAHDKARHD</sequence>
<feature type="transmembrane region" description="Helical" evidence="6">
    <location>
        <begin position="260"/>
        <end position="280"/>
    </location>
</feature>
<protein>
    <recommendedName>
        <fullName evidence="9">Malic acid transport protein</fullName>
    </recommendedName>
</protein>
<feature type="compositionally biased region" description="Low complexity" evidence="5">
    <location>
        <begin position="55"/>
        <end position="93"/>
    </location>
</feature>
<dbReference type="HOGENOM" id="CLU_030057_2_1_1"/>
<comment type="subcellular location">
    <subcellularLocation>
        <location evidence="1">Membrane</location>
        <topology evidence="1">Multi-pass membrane protein</topology>
    </subcellularLocation>
</comment>
<evidence type="ECO:0000256" key="3">
    <source>
        <dbReference type="ARBA" id="ARBA00022989"/>
    </source>
</evidence>
<dbReference type="PANTHER" id="PTHR31162:SF0">
    <property type="entry name" value="MALIC ACID TRANSPORT PROTEIN"/>
    <property type="match status" value="1"/>
</dbReference>
<dbReference type="InterPro" id="IPR004695">
    <property type="entry name" value="SLAC1/Mae1/Ssu1/TehA"/>
</dbReference>
<name>W3WLV9_PESFW</name>
<evidence type="ECO:0000256" key="2">
    <source>
        <dbReference type="ARBA" id="ARBA00022692"/>
    </source>
</evidence>
<feature type="transmembrane region" description="Helical" evidence="6">
    <location>
        <begin position="190"/>
        <end position="208"/>
    </location>
</feature>
<keyword evidence="3 6" id="KW-1133">Transmembrane helix</keyword>
<dbReference type="GO" id="GO:0016020">
    <property type="term" value="C:membrane"/>
    <property type="evidence" value="ECO:0007669"/>
    <property type="project" value="UniProtKB-SubCell"/>
</dbReference>
<gene>
    <name evidence="7" type="ORF">PFICI_13394</name>
</gene>
<dbReference type="OMA" id="WIYYACE"/>
<feature type="transmembrane region" description="Helical" evidence="6">
    <location>
        <begin position="292"/>
        <end position="319"/>
    </location>
</feature>
<reference evidence="8" key="1">
    <citation type="journal article" date="2015" name="BMC Genomics">
        <title>Genomic and transcriptomic analysis of the endophytic fungus Pestalotiopsis fici reveals its lifestyle and high potential for synthesis of natural products.</title>
        <authorList>
            <person name="Wang X."/>
            <person name="Zhang X."/>
            <person name="Liu L."/>
            <person name="Xiang M."/>
            <person name="Wang W."/>
            <person name="Sun X."/>
            <person name="Che Y."/>
            <person name="Guo L."/>
            <person name="Liu G."/>
            <person name="Guo L."/>
            <person name="Wang C."/>
            <person name="Yin W.B."/>
            <person name="Stadler M."/>
            <person name="Zhang X."/>
            <person name="Liu X."/>
        </authorList>
    </citation>
    <scope>NUCLEOTIDE SEQUENCE [LARGE SCALE GENOMIC DNA]</scope>
    <source>
        <strain evidence="8">W106-1 / CGMCC3.15140</strain>
    </source>
</reference>
<evidence type="ECO:0000256" key="6">
    <source>
        <dbReference type="SAM" id="Phobius"/>
    </source>
</evidence>
<evidence type="ECO:0000256" key="1">
    <source>
        <dbReference type="ARBA" id="ARBA00004141"/>
    </source>
</evidence>
<dbReference type="CDD" id="cd09317">
    <property type="entry name" value="TDT_Mae1_like"/>
    <property type="match status" value="1"/>
</dbReference>
<dbReference type="GeneID" id="19278407"/>
<evidence type="ECO:0000256" key="5">
    <source>
        <dbReference type="SAM" id="MobiDB-lite"/>
    </source>
</evidence>
<proteinExistence type="predicted"/>
<dbReference type="OrthoDB" id="2901184at2759"/>
<evidence type="ECO:0000256" key="4">
    <source>
        <dbReference type="ARBA" id="ARBA00023136"/>
    </source>
</evidence>
<keyword evidence="4 6" id="KW-0472">Membrane</keyword>
<dbReference type="Pfam" id="PF03595">
    <property type="entry name" value="SLAC1"/>
    <property type="match status" value="1"/>
</dbReference>
<feature type="region of interest" description="Disordered" evidence="5">
    <location>
        <begin position="1"/>
        <end position="93"/>
    </location>
</feature>
<dbReference type="GO" id="GO:0015140">
    <property type="term" value="F:malate transmembrane transporter activity"/>
    <property type="evidence" value="ECO:0007669"/>
    <property type="project" value="InterPro"/>
</dbReference>
<feature type="transmembrane region" description="Helical" evidence="6">
    <location>
        <begin position="371"/>
        <end position="399"/>
    </location>
</feature>
<keyword evidence="2 6" id="KW-0812">Transmembrane</keyword>
<feature type="transmembrane region" description="Helical" evidence="6">
    <location>
        <begin position="437"/>
        <end position="457"/>
    </location>
</feature>
<evidence type="ECO:0000313" key="7">
    <source>
        <dbReference type="EMBL" id="ETS74910.1"/>
    </source>
</evidence>
<dbReference type="RefSeq" id="XP_007840166.1">
    <property type="nucleotide sequence ID" value="XM_007841975.1"/>
</dbReference>
<dbReference type="Gene3D" id="1.50.10.150">
    <property type="entry name" value="Voltage-dependent anion channel"/>
    <property type="match status" value="1"/>
</dbReference>
<feature type="transmembrane region" description="Helical" evidence="6">
    <location>
        <begin position="228"/>
        <end position="248"/>
    </location>
</feature>
<organism evidence="7 8">
    <name type="scientific">Pestalotiopsis fici (strain W106-1 / CGMCC3.15140)</name>
    <dbReference type="NCBI Taxonomy" id="1229662"/>
    <lineage>
        <taxon>Eukaryota</taxon>
        <taxon>Fungi</taxon>
        <taxon>Dikarya</taxon>
        <taxon>Ascomycota</taxon>
        <taxon>Pezizomycotina</taxon>
        <taxon>Sordariomycetes</taxon>
        <taxon>Xylariomycetidae</taxon>
        <taxon>Amphisphaeriales</taxon>
        <taxon>Sporocadaceae</taxon>
        <taxon>Pestalotiopsis</taxon>
    </lineage>
</organism>
<dbReference type="EMBL" id="KI912119">
    <property type="protein sequence ID" value="ETS74910.1"/>
    <property type="molecule type" value="Genomic_DNA"/>
</dbReference>
<dbReference type="InterPro" id="IPR030185">
    <property type="entry name" value="Mae1"/>
</dbReference>
<dbReference type="PANTHER" id="PTHR31162">
    <property type="entry name" value="MALIC ACID TRANSPORT PROTEIN-RELATED"/>
    <property type="match status" value="1"/>
</dbReference>
<evidence type="ECO:0000313" key="8">
    <source>
        <dbReference type="Proteomes" id="UP000030651"/>
    </source>
</evidence>
<keyword evidence="8" id="KW-1185">Reference proteome</keyword>
<feature type="transmembrane region" description="Helical" evidence="6">
    <location>
        <begin position="411"/>
        <end position="431"/>
    </location>
</feature>
<dbReference type="eggNOG" id="ENOG502QV03">
    <property type="taxonomic scope" value="Eukaryota"/>
</dbReference>
<dbReference type="KEGG" id="pfy:PFICI_13394"/>
<dbReference type="InterPro" id="IPR038665">
    <property type="entry name" value="Voltage-dep_anion_channel_sf"/>
</dbReference>
<evidence type="ECO:0008006" key="9">
    <source>
        <dbReference type="Google" id="ProtNLM"/>
    </source>
</evidence>
<feature type="compositionally biased region" description="Low complexity" evidence="5">
    <location>
        <begin position="33"/>
        <end position="48"/>
    </location>
</feature>
<dbReference type="InParanoid" id="W3WLV9"/>
<accession>W3WLV9</accession>
<dbReference type="Proteomes" id="UP000030651">
    <property type="component" value="Unassembled WGS sequence"/>
</dbReference>